<comment type="similarity">
    <text evidence="4 11">Belongs to the dihydroorotate dehydrogenase family. Type 1 subfamily.</text>
</comment>
<dbReference type="InterPro" id="IPR013785">
    <property type="entry name" value="Aldolase_TIM"/>
</dbReference>
<evidence type="ECO:0000256" key="6">
    <source>
        <dbReference type="ARBA" id="ARBA00022490"/>
    </source>
</evidence>
<dbReference type="InterPro" id="IPR033886">
    <property type="entry name" value="DHOD_1A"/>
</dbReference>
<dbReference type="Gene3D" id="2.30.26.10">
    <property type="entry name" value="Dihydroorotate Dehydrogenase A, chain A, domain 2"/>
    <property type="match status" value="1"/>
</dbReference>
<evidence type="ECO:0000256" key="7">
    <source>
        <dbReference type="ARBA" id="ARBA00022630"/>
    </source>
</evidence>
<comment type="caution">
    <text evidence="13">The sequence shown here is derived from an EMBL/GenBank/DDBJ whole genome shotgun (WGS) entry which is preliminary data.</text>
</comment>
<dbReference type="CDD" id="cd04741">
    <property type="entry name" value="DHOD_1A_like"/>
    <property type="match status" value="1"/>
</dbReference>
<dbReference type="Proteomes" id="UP000243797">
    <property type="component" value="Unassembled WGS sequence"/>
</dbReference>
<evidence type="ECO:0000256" key="2">
    <source>
        <dbReference type="ARBA" id="ARBA00004496"/>
    </source>
</evidence>
<dbReference type="InterPro" id="IPR050074">
    <property type="entry name" value="DHO_dehydrogenase"/>
</dbReference>
<keyword evidence="8 11" id="KW-0288">FMN</keyword>
<evidence type="ECO:0000256" key="5">
    <source>
        <dbReference type="ARBA" id="ARBA00021374"/>
    </source>
</evidence>
<keyword evidence="6 11" id="KW-0963">Cytoplasm</keyword>
<dbReference type="InterPro" id="IPR023359">
    <property type="entry name" value="Dihydro_DH_chainA_dom2"/>
</dbReference>
<evidence type="ECO:0000256" key="1">
    <source>
        <dbReference type="ARBA" id="ARBA00001917"/>
    </source>
</evidence>
<name>A0A2K1QXN8_9PEZI</name>
<reference evidence="13 14" key="1">
    <citation type="submission" date="2017-06" db="EMBL/GenBank/DDBJ databases">
        <title>Draft genome sequence of a variant of Elsinoe murrayae.</title>
        <authorList>
            <person name="Cheng Q."/>
        </authorList>
    </citation>
    <scope>NUCLEOTIDE SEQUENCE [LARGE SCALE GENOMIC DNA]</scope>
    <source>
        <strain evidence="13 14">CQ-2017a</strain>
    </source>
</reference>
<dbReference type="EMBL" id="NKHZ01000029">
    <property type="protein sequence ID" value="PNS19811.1"/>
    <property type="molecule type" value="Genomic_DNA"/>
</dbReference>
<dbReference type="STRING" id="2082308.A0A2K1QXN8"/>
<evidence type="ECO:0000256" key="4">
    <source>
        <dbReference type="ARBA" id="ARBA00008008"/>
    </source>
</evidence>
<comment type="subunit">
    <text evidence="11">Homodimer.</text>
</comment>
<comment type="cofactor">
    <cofactor evidence="1 11">
        <name>FMN</name>
        <dbReference type="ChEBI" id="CHEBI:58210"/>
    </cofactor>
</comment>
<keyword evidence="7 11" id="KW-0285">Flavoprotein</keyword>
<keyword evidence="9 11" id="KW-0665">Pyrimidine biosynthesis</keyword>
<comment type="catalytic activity">
    <reaction evidence="11">
        <text>(S)-dihydroorotate + fumarate = orotate + succinate</text>
        <dbReference type="Rhea" id="RHEA:30059"/>
        <dbReference type="ChEBI" id="CHEBI:29806"/>
        <dbReference type="ChEBI" id="CHEBI:30031"/>
        <dbReference type="ChEBI" id="CHEBI:30839"/>
        <dbReference type="ChEBI" id="CHEBI:30864"/>
        <dbReference type="EC" id="1.3.98.1"/>
    </reaction>
</comment>
<dbReference type="GO" id="GO:0006207">
    <property type="term" value="P:'de novo' pyrimidine nucleobase biosynthetic process"/>
    <property type="evidence" value="ECO:0007669"/>
    <property type="project" value="TreeGrafter"/>
</dbReference>
<comment type="subcellular location">
    <subcellularLocation>
        <location evidence="2 11">Cytoplasm</location>
    </subcellularLocation>
</comment>
<dbReference type="OrthoDB" id="14784at2759"/>
<evidence type="ECO:0000313" key="13">
    <source>
        <dbReference type="EMBL" id="PNS19811.1"/>
    </source>
</evidence>
<dbReference type="EC" id="1.3.98.1" evidence="11"/>
<keyword evidence="10 11" id="KW-0560">Oxidoreductase</keyword>
<evidence type="ECO:0000313" key="14">
    <source>
        <dbReference type="Proteomes" id="UP000243797"/>
    </source>
</evidence>
<evidence type="ECO:0000256" key="11">
    <source>
        <dbReference type="RuleBase" id="RU364042"/>
    </source>
</evidence>
<dbReference type="GO" id="GO:0005737">
    <property type="term" value="C:cytoplasm"/>
    <property type="evidence" value="ECO:0007669"/>
    <property type="project" value="UniProtKB-SubCell"/>
</dbReference>
<proteinExistence type="inferred from homology"/>
<gene>
    <name evidence="13" type="ORF">CAC42_7778</name>
</gene>
<comment type="pathway">
    <text evidence="3 11">Pyrimidine metabolism; UMP biosynthesis via de novo pathway.</text>
</comment>
<protein>
    <recommendedName>
        <fullName evidence="5 11">Dihydroorotate dehydrogenase (fumarate)</fullName>
        <ecNumber evidence="11">1.3.98.1</ecNumber>
    </recommendedName>
    <alternativeName>
        <fullName evidence="11">Dihydroorotate oxidase</fullName>
    </alternativeName>
</protein>
<evidence type="ECO:0000256" key="3">
    <source>
        <dbReference type="ARBA" id="ARBA00004725"/>
    </source>
</evidence>
<comment type="function">
    <text evidence="11">Catalyzes the conversion of dihydroorotate to orotate with fumarate as the electron acceptor.</text>
</comment>
<dbReference type="SUPFAM" id="SSF51395">
    <property type="entry name" value="FMN-linked oxidoreductases"/>
    <property type="match status" value="1"/>
</dbReference>
<dbReference type="Gene3D" id="3.20.20.70">
    <property type="entry name" value="Aldolase class I"/>
    <property type="match status" value="1"/>
</dbReference>
<dbReference type="FunCoup" id="A0A2K1QXN8">
    <property type="interactions" value="657"/>
</dbReference>
<evidence type="ECO:0000259" key="12">
    <source>
        <dbReference type="Pfam" id="PF01180"/>
    </source>
</evidence>
<dbReference type="GO" id="GO:0044205">
    <property type="term" value="P:'de novo' UMP biosynthetic process"/>
    <property type="evidence" value="ECO:0007669"/>
    <property type="project" value="UniProtKB-UniPathway"/>
</dbReference>
<feature type="domain" description="Dihydroorotate dehydrogenase catalytic" evidence="12">
    <location>
        <begin position="76"/>
        <end position="332"/>
    </location>
</feature>
<organism evidence="13 14">
    <name type="scientific">Sphaceloma murrayae</name>
    <dbReference type="NCBI Taxonomy" id="2082308"/>
    <lineage>
        <taxon>Eukaryota</taxon>
        <taxon>Fungi</taxon>
        <taxon>Dikarya</taxon>
        <taxon>Ascomycota</taxon>
        <taxon>Pezizomycotina</taxon>
        <taxon>Dothideomycetes</taxon>
        <taxon>Dothideomycetidae</taxon>
        <taxon>Myriangiales</taxon>
        <taxon>Elsinoaceae</taxon>
        <taxon>Sphaceloma</taxon>
    </lineage>
</organism>
<evidence type="ECO:0000256" key="9">
    <source>
        <dbReference type="ARBA" id="ARBA00022975"/>
    </source>
</evidence>
<dbReference type="GO" id="GO:1990663">
    <property type="term" value="F:dihydroorotate dehydrogenase (fumarate) activity"/>
    <property type="evidence" value="ECO:0007669"/>
    <property type="project" value="UniProtKB-EC"/>
</dbReference>
<dbReference type="Pfam" id="PF01180">
    <property type="entry name" value="DHO_dh"/>
    <property type="match status" value="1"/>
</dbReference>
<evidence type="ECO:0000256" key="8">
    <source>
        <dbReference type="ARBA" id="ARBA00022643"/>
    </source>
</evidence>
<accession>A0A2K1QXN8</accession>
<dbReference type="InParanoid" id="A0A2K1QXN8"/>
<dbReference type="PANTHER" id="PTHR48109">
    <property type="entry name" value="DIHYDROOROTATE DEHYDROGENASE (QUINONE), MITOCHONDRIAL-RELATED"/>
    <property type="match status" value="1"/>
</dbReference>
<dbReference type="PANTHER" id="PTHR48109:SF1">
    <property type="entry name" value="DIHYDROOROTATE DEHYDROGENASE (FUMARATE)"/>
    <property type="match status" value="1"/>
</dbReference>
<keyword evidence="14" id="KW-1185">Reference proteome</keyword>
<dbReference type="InterPro" id="IPR005720">
    <property type="entry name" value="Dihydroorotate_DH_cat"/>
</dbReference>
<evidence type="ECO:0000256" key="10">
    <source>
        <dbReference type="ARBA" id="ARBA00023002"/>
    </source>
</evidence>
<dbReference type="UniPathway" id="UPA00070"/>
<dbReference type="AlphaFoldDB" id="A0A2K1QXN8"/>
<sequence>MLPAIEPPLLNSANPWCTTLQDLQTLYDNPHTGAITTRTSLIDGFDHNANIHQHTFFNPRDHKPKDREAQDYQIPSVQNSSLNTLGYSPLPLKTYLESVTALIPPPSSPEKPKPIIVSVTGTPTQILQCYDLLTSHAATLPSTKPLLMEINLSCPNIPSKPPPAYSGPDLLAYLTALQSHPSFTSPARTVKIGIKTPPYTYHDQFATLVSALRSASGTLVEDLLPVDFVTATNTLGNCLLLDGEGKPVLGSASGSGIGGMAGAALHPLALGNVRTIRSMLDADPRLRGIEIIGVGGVEDADGYGRMRKAGAKVVGVGTALGREGVQVFKKILG</sequence>